<dbReference type="CDD" id="cd16917">
    <property type="entry name" value="HATPase_UhpB-NarQ-NarX-like"/>
    <property type="match status" value="1"/>
</dbReference>
<evidence type="ECO:0000259" key="12">
    <source>
        <dbReference type="Pfam" id="PF07730"/>
    </source>
</evidence>
<dbReference type="GO" id="GO:0046983">
    <property type="term" value="F:protein dimerization activity"/>
    <property type="evidence" value="ECO:0007669"/>
    <property type="project" value="InterPro"/>
</dbReference>
<evidence type="ECO:0000256" key="2">
    <source>
        <dbReference type="ARBA" id="ARBA00012438"/>
    </source>
</evidence>
<evidence type="ECO:0000256" key="10">
    <source>
        <dbReference type="SAM" id="Phobius"/>
    </source>
</evidence>
<feature type="region of interest" description="Disordered" evidence="9">
    <location>
        <begin position="331"/>
        <end position="350"/>
    </location>
</feature>
<dbReference type="Gene3D" id="1.20.5.1930">
    <property type="match status" value="1"/>
</dbReference>
<dbReference type="InterPro" id="IPR003594">
    <property type="entry name" value="HATPase_dom"/>
</dbReference>
<evidence type="ECO:0000259" key="11">
    <source>
        <dbReference type="Pfam" id="PF02518"/>
    </source>
</evidence>
<name>A0A495QRN4_9ACTN</name>
<dbReference type="EC" id="2.7.13.3" evidence="2"/>
<evidence type="ECO:0000256" key="9">
    <source>
        <dbReference type="SAM" id="MobiDB-lite"/>
    </source>
</evidence>
<keyword evidence="10" id="KW-0812">Transmembrane</keyword>
<keyword evidence="3" id="KW-0597">Phosphoprotein</keyword>
<evidence type="ECO:0000256" key="3">
    <source>
        <dbReference type="ARBA" id="ARBA00022553"/>
    </source>
</evidence>
<dbReference type="PANTHER" id="PTHR24421:SF10">
    <property type="entry name" value="NITRATE_NITRITE SENSOR PROTEIN NARQ"/>
    <property type="match status" value="1"/>
</dbReference>
<keyword evidence="10" id="KW-1133">Transmembrane helix</keyword>
<keyword evidence="7" id="KW-0067">ATP-binding</keyword>
<dbReference type="GO" id="GO:0000155">
    <property type="term" value="F:phosphorelay sensor kinase activity"/>
    <property type="evidence" value="ECO:0007669"/>
    <property type="project" value="InterPro"/>
</dbReference>
<keyword evidence="10" id="KW-0472">Membrane</keyword>
<evidence type="ECO:0000256" key="1">
    <source>
        <dbReference type="ARBA" id="ARBA00000085"/>
    </source>
</evidence>
<dbReference type="OrthoDB" id="227596at2"/>
<dbReference type="GO" id="GO:0005524">
    <property type="term" value="F:ATP binding"/>
    <property type="evidence" value="ECO:0007669"/>
    <property type="project" value="UniProtKB-KW"/>
</dbReference>
<feature type="domain" description="Histidine kinase/HSP90-like ATPase" evidence="11">
    <location>
        <begin position="294"/>
        <end position="382"/>
    </location>
</feature>
<keyword evidence="6 13" id="KW-0418">Kinase</keyword>
<evidence type="ECO:0000256" key="8">
    <source>
        <dbReference type="ARBA" id="ARBA00023012"/>
    </source>
</evidence>
<protein>
    <recommendedName>
        <fullName evidence="2">histidine kinase</fullName>
        <ecNumber evidence="2">2.7.13.3</ecNumber>
    </recommendedName>
</protein>
<dbReference type="InterPro" id="IPR011712">
    <property type="entry name" value="Sig_transdc_His_kin_sub3_dim/P"/>
</dbReference>
<sequence length="383" mass="41010">MSNTWRRFTDRRPRFAEAVFLLLVYAITLGQYIDSETGWWPGALPASAACLALVWRGRHPGAVVVFVLACTVVAGATGYPLGHQHMVPLVVAFYALGVRSPERVARVYGLIAIVVFAVAAQWSVEDDQAQKLATFAPAFWIIVAIVSGAAVQGRRAYLDAAHARAEHAERTREEEARHRVAEERVRIARELHDVVAHHMALANAQAGTAAHIVRTDPGQAGEILAELSRTTAAALRELQATVGLLRRSDDPEPLEPSPGLERLDELVSAFESAGLHATVTVDGETRPLSPGVDLAAYRIVQEALTNVAKHAGAATADVRLAYHDDTLTVTISDDGGPSPRPPAPSGGFGIVGMRERARSAGGRLRAERRPGGGFAVTAELPVH</sequence>
<evidence type="ECO:0000256" key="4">
    <source>
        <dbReference type="ARBA" id="ARBA00022679"/>
    </source>
</evidence>
<dbReference type="Gene3D" id="3.30.565.10">
    <property type="entry name" value="Histidine kinase-like ATPase, C-terminal domain"/>
    <property type="match status" value="1"/>
</dbReference>
<dbReference type="InterPro" id="IPR036890">
    <property type="entry name" value="HATPase_C_sf"/>
</dbReference>
<evidence type="ECO:0000256" key="6">
    <source>
        <dbReference type="ARBA" id="ARBA00022777"/>
    </source>
</evidence>
<dbReference type="Pfam" id="PF07730">
    <property type="entry name" value="HisKA_3"/>
    <property type="match status" value="1"/>
</dbReference>
<dbReference type="GO" id="GO:0016020">
    <property type="term" value="C:membrane"/>
    <property type="evidence" value="ECO:0007669"/>
    <property type="project" value="InterPro"/>
</dbReference>
<proteinExistence type="predicted"/>
<organism evidence="13 14">
    <name type="scientific">Actinomadura pelletieri DSM 43383</name>
    <dbReference type="NCBI Taxonomy" id="1120940"/>
    <lineage>
        <taxon>Bacteria</taxon>
        <taxon>Bacillati</taxon>
        <taxon>Actinomycetota</taxon>
        <taxon>Actinomycetes</taxon>
        <taxon>Streptosporangiales</taxon>
        <taxon>Thermomonosporaceae</taxon>
        <taxon>Actinomadura</taxon>
    </lineage>
</organism>
<accession>A0A495QRN4</accession>
<comment type="caution">
    <text evidence="13">The sequence shown here is derived from an EMBL/GenBank/DDBJ whole genome shotgun (WGS) entry which is preliminary data.</text>
</comment>
<dbReference type="RefSeq" id="WP_121433570.1">
    <property type="nucleotide sequence ID" value="NZ_RBWU01000002.1"/>
</dbReference>
<dbReference type="Pfam" id="PF02518">
    <property type="entry name" value="HATPase_c"/>
    <property type="match status" value="1"/>
</dbReference>
<reference evidence="13 14" key="1">
    <citation type="submission" date="2018-10" db="EMBL/GenBank/DDBJ databases">
        <title>Genomic Encyclopedia of Archaeal and Bacterial Type Strains, Phase II (KMG-II): from individual species to whole genera.</title>
        <authorList>
            <person name="Goeker M."/>
        </authorList>
    </citation>
    <scope>NUCLEOTIDE SEQUENCE [LARGE SCALE GENOMIC DNA]</scope>
    <source>
        <strain evidence="13 14">DSM 43383</strain>
    </source>
</reference>
<dbReference type="AlphaFoldDB" id="A0A495QRN4"/>
<keyword evidence="5" id="KW-0547">Nucleotide-binding</keyword>
<keyword evidence="4" id="KW-0808">Transferase</keyword>
<feature type="transmembrane region" description="Helical" evidence="10">
    <location>
        <begin position="103"/>
        <end position="120"/>
    </location>
</feature>
<comment type="catalytic activity">
    <reaction evidence="1">
        <text>ATP + protein L-histidine = ADP + protein N-phospho-L-histidine.</text>
        <dbReference type="EC" id="2.7.13.3"/>
    </reaction>
</comment>
<feature type="transmembrane region" description="Helical" evidence="10">
    <location>
        <begin position="62"/>
        <end position="83"/>
    </location>
</feature>
<dbReference type="EMBL" id="RBWU01000002">
    <property type="protein sequence ID" value="RKS76156.1"/>
    <property type="molecule type" value="Genomic_DNA"/>
</dbReference>
<dbReference type="PANTHER" id="PTHR24421">
    <property type="entry name" value="NITRATE/NITRITE SENSOR PROTEIN NARX-RELATED"/>
    <property type="match status" value="1"/>
</dbReference>
<evidence type="ECO:0000256" key="5">
    <source>
        <dbReference type="ARBA" id="ARBA00022741"/>
    </source>
</evidence>
<feature type="domain" description="Signal transduction histidine kinase subgroup 3 dimerisation and phosphoacceptor" evidence="12">
    <location>
        <begin position="183"/>
        <end position="249"/>
    </location>
</feature>
<evidence type="ECO:0000313" key="13">
    <source>
        <dbReference type="EMBL" id="RKS76156.1"/>
    </source>
</evidence>
<keyword evidence="14" id="KW-1185">Reference proteome</keyword>
<keyword evidence="8" id="KW-0902">Two-component regulatory system</keyword>
<dbReference type="InterPro" id="IPR050482">
    <property type="entry name" value="Sensor_HK_TwoCompSys"/>
</dbReference>
<feature type="transmembrane region" description="Helical" evidence="10">
    <location>
        <begin position="15"/>
        <end position="33"/>
    </location>
</feature>
<dbReference type="Proteomes" id="UP000274601">
    <property type="component" value="Unassembled WGS sequence"/>
</dbReference>
<gene>
    <name evidence="13" type="ORF">BZB76_1506</name>
</gene>
<dbReference type="SUPFAM" id="SSF55874">
    <property type="entry name" value="ATPase domain of HSP90 chaperone/DNA topoisomerase II/histidine kinase"/>
    <property type="match status" value="1"/>
</dbReference>
<feature type="transmembrane region" description="Helical" evidence="10">
    <location>
        <begin position="132"/>
        <end position="151"/>
    </location>
</feature>
<evidence type="ECO:0000256" key="7">
    <source>
        <dbReference type="ARBA" id="ARBA00022840"/>
    </source>
</evidence>
<evidence type="ECO:0000313" key="14">
    <source>
        <dbReference type="Proteomes" id="UP000274601"/>
    </source>
</evidence>